<gene>
    <name evidence="2" type="ORF">M094_4513</name>
</gene>
<evidence type="ECO:0000313" key="2">
    <source>
        <dbReference type="EMBL" id="KDS52669.1"/>
    </source>
</evidence>
<dbReference type="InterPro" id="IPR025442">
    <property type="entry name" value="DUF4185"/>
</dbReference>
<dbReference type="Pfam" id="PF13810">
    <property type="entry name" value="DUF4185"/>
    <property type="match status" value="1"/>
</dbReference>
<accession>A0A078S321</accession>
<dbReference type="EMBL" id="JNHN01000152">
    <property type="protein sequence ID" value="KDS52669.1"/>
    <property type="molecule type" value="Genomic_DNA"/>
</dbReference>
<dbReference type="Proteomes" id="UP000028013">
    <property type="component" value="Unassembled WGS sequence"/>
</dbReference>
<dbReference type="AlphaFoldDB" id="A0A078S321"/>
<feature type="domain" description="DUF4185" evidence="1">
    <location>
        <begin position="1"/>
        <end position="135"/>
    </location>
</feature>
<comment type="caution">
    <text evidence="2">The sequence shown here is derived from an EMBL/GenBank/DDBJ whole genome shotgun (WGS) entry which is preliminary data.</text>
</comment>
<evidence type="ECO:0000259" key="1">
    <source>
        <dbReference type="Pfam" id="PF13810"/>
    </source>
</evidence>
<proteinExistence type="predicted"/>
<organism evidence="2 3">
    <name type="scientific">Bacteroides uniformis str. 3978 T3 ii</name>
    <dbReference type="NCBI Taxonomy" id="1339349"/>
    <lineage>
        <taxon>Bacteria</taxon>
        <taxon>Pseudomonadati</taxon>
        <taxon>Bacteroidota</taxon>
        <taxon>Bacteroidia</taxon>
        <taxon>Bacteroidales</taxon>
        <taxon>Bacteroidaceae</taxon>
        <taxon>Bacteroides</taxon>
    </lineage>
</organism>
<dbReference type="PATRIC" id="fig|1339349.3.peg.1265"/>
<sequence length="143" mass="16728">MVGTITGRDNKPHLARFLEENIENQTEYEFWNGSGWIKGNETAATPLFNDISGELSIAYHPEFKKWILLYFNSTRYDISFRTADHIIGEWSKPQKLVDGWQYSQLYGSYIHPISLKGNILYFIMSMWLPYNTYLMSAELKCNP</sequence>
<evidence type="ECO:0000313" key="3">
    <source>
        <dbReference type="Proteomes" id="UP000028013"/>
    </source>
</evidence>
<name>A0A078S321_BACUN</name>
<reference evidence="2 3" key="1">
    <citation type="submission" date="2014-04" db="EMBL/GenBank/DDBJ databases">
        <authorList>
            <person name="Sears C."/>
            <person name="Carroll K."/>
            <person name="Sack B.R."/>
            <person name="Qadri F."/>
            <person name="Myers L.L."/>
            <person name="Chung G.-T."/>
            <person name="Escheverria P."/>
            <person name="Fraser C.M."/>
            <person name="Sadzewicz L."/>
            <person name="Shefchek K.A."/>
            <person name="Tallon L."/>
            <person name="Das S.P."/>
            <person name="Daugherty S."/>
            <person name="Mongodin E.F."/>
        </authorList>
    </citation>
    <scope>NUCLEOTIDE SEQUENCE [LARGE SCALE GENOMIC DNA]</scope>
    <source>
        <strain evidence="2 3">3978 T3 ii</strain>
    </source>
</reference>
<protein>
    <recommendedName>
        <fullName evidence="1">DUF4185 domain-containing protein</fullName>
    </recommendedName>
</protein>